<keyword evidence="3" id="KW-1185">Reference proteome</keyword>
<dbReference type="KEGG" id="hrr:HZS55_08000"/>
<accession>A0A7D5P4F9</accession>
<dbReference type="AlphaFoldDB" id="A0A7D5P4F9"/>
<keyword evidence="1" id="KW-0472">Membrane</keyword>
<evidence type="ECO:0000313" key="2">
    <source>
        <dbReference type="EMBL" id="QLH77238.1"/>
    </source>
</evidence>
<dbReference type="EMBL" id="CP058910">
    <property type="protein sequence ID" value="QLH77238.1"/>
    <property type="molecule type" value="Genomic_DNA"/>
</dbReference>
<dbReference type="OrthoDB" id="320072at2157"/>
<evidence type="ECO:0000256" key="1">
    <source>
        <dbReference type="SAM" id="Phobius"/>
    </source>
</evidence>
<keyword evidence="1" id="KW-0812">Transmembrane</keyword>
<feature type="transmembrane region" description="Helical" evidence="1">
    <location>
        <begin position="66"/>
        <end position="89"/>
    </location>
</feature>
<feature type="transmembrane region" description="Helical" evidence="1">
    <location>
        <begin position="109"/>
        <end position="132"/>
    </location>
</feature>
<dbReference type="GeneID" id="56077797"/>
<keyword evidence="1" id="KW-1133">Transmembrane helix</keyword>
<organism evidence="2 3">
    <name type="scientific">Halosimplex rubrum</name>
    <dbReference type="NCBI Taxonomy" id="869889"/>
    <lineage>
        <taxon>Archaea</taxon>
        <taxon>Methanobacteriati</taxon>
        <taxon>Methanobacteriota</taxon>
        <taxon>Stenosarchaea group</taxon>
        <taxon>Halobacteria</taxon>
        <taxon>Halobacteriales</taxon>
        <taxon>Haloarculaceae</taxon>
        <taxon>Halosimplex</taxon>
    </lineage>
</organism>
<sequence>MQDEPGEQDHETTRTYWGDRSTLAIVLGGLVLLAVEPAAAQTVTASGSGIGSSFCNTTMADTIRNLFTLIQFGGPLVGGLVALGATVALPVFRRADTKKELKSMRGQAIVWGVIAAPLGGTILQFLLTSVVAGGASCSL</sequence>
<evidence type="ECO:0000313" key="3">
    <source>
        <dbReference type="Proteomes" id="UP000509667"/>
    </source>
</evidence>
<dbReference type="RefSeq" id="WP_179911167.1">
    <property type="nucleotide sequence ID" value="NZ_CP058910.1"/>
</dbReference>
<dbReference type="Proteomes" id="UP000509667">
    <property type="component" value="Chromosome"/>
</dbReference>
<name>A0A7D5P4F9_9EURY</name>
<protein>
    <submittedName>
        <fullName evidence="2">Uncharacterized protein</fullName>
    </submittedName>
</protein>
<reference evidence="2 3" key="1">
    <citation type="submission" date="2020-07" db="EMBL/GenBank/DDBJ databases">
        <title>Halosimplex pelagicum sp. nov. and Halosimplex rubrum sp. nov., isolated from salted brown alga Laminaria, and emended description of the genus Halosimplex.</title>
        <authorList>
            <person name="Cui H."/>
        </authorList>
    </citation>
    <scope>NUCLEOTIDE SEQUENCE [LARGE SCALE GENOMIC DNA]</scope>
    <source>
        <strain evidence="2 3">R27</strain>
    </source>
</reference>
<proteinExistence type="predicted"/>
<gene>
    <name evidence="2" type="ORF">HZS55_08000</name>
</gene>